<evidence type="ECO:0000259" key="10">
    <source>
        <dbReference type="Pfam" id="PF01975"/>
    </source>
</evidence>
<dbReference type="RefSeq" id="WP_099019169.1">
    <property type="nucleotide sequence ID" value="NZ_NIHB01000002.1"/>
</dbReference>
<comment type="caution">
    <text evidence="11">The sequence shown here is derived from an EMBL/GenBank/DDBJ whole genome shotgun (WGS) entry which is preliminary data.</text>
</comment>
<dbReference type="GO" id="GO:0008253">
    <property type="term" value="F:5'-nucleotidase activity"/>
    <property type="evidence" value="ECO:0007669"/>
    <property type="project" value="UniProtKB-UniRule"/>
</dbReference>
<feature type="binding site" evidence="9">
    <location>
        <position position="91"/>
    </location>
    <ligand>
        <name>a divalent metal cation</name>
        <dbReference type="ChEBI" id="CHEBI:60240"/>
    </ligand>
</feature>
<comment type="similarity">
    <text evidence="4 9">Belongs to the SurE nucleotidase family.</text>
</comment>
<feature type="domain" description="Survival protein SurE-like phosphatase/nucleotidase" evidence="10">
    <location>
        <begin position="4"/>
        <end position="189"/>
    </location>
</feature>
<feature type="binding site" evidence="9">
    <location>
        <position position="39"/>
    </location>
    <ligand>
        <name>a divalent metal cation</name>
        <dbReference type="ChEBI" id="CHEBI:60240"/>
    </ligand>
</feature>
<dbReference type="PANTHER" id="PTHR30457">
    <property type="entry name" value="5'-NUCLEOTIDASE SURE"/>
    <property type="match status" value="1"/>
</dbReference>
<comment type="function">
    <text evidence="9">Nucleotidase that shows phosphatase activity on nucleoside 5'-monophosphates.</text>
</comment>
<keyword evidence="8 9" id="KW-0378">Hydrolase</keyword>
<proteinExistence type="inferred from homology"/>
<feature type="binding site" evidence="9">
    <location>
        <position position="8"/>
    </location>
    <ligand>
        <name>a divalent metal cation</name>
        <dbReference type="ChEBI" id="CHEBI:60240"/>
    </ligand>
</feature>
<keyword evidence="7 9" id="KW-0547">Nucleotide-binding</keyword>
<evidence type="ECO:0000313" key="12">
    <source>
        <dbReference type="Proteomes" id="UP000295724"/>
    </source>
</evidence>
<dbReference type="GO" id="GO:0000166">
    <property type="term" value="F:nucleotide binding"/>
    <property type="evidence" value="ECO:0007669"/>
    <property type="project" value="UniProtKB-KW"/>
</dbReference>
<dbReference type="GO" id="GO:0005737">
    <property type="term" value="C:cytoplasm"/>
    <property type="evidence" value="ECO:0007669"/>
    <property type="project" value="UniProtKB-SubCell"/>
</dbReference>
<dbReference type="Proteomes" id="UP000295724">
    <property type="component" value="Unassembled WGS sequence"/>
</dbReference>
<dbReference type="InterPro" id="IPR036523">
    <property type="entry name" value="SurE-like_sf"/>
</dbReference>
<evidence type="ECO:0000256" key="4">
    <source>
        <dbReference type="ARBA" id="ARBA00011062"/>
    </source>
</evidence>
<dbReference type="NCBIfam" id="NF001490">
    <property type="entry name" value="PRK00346.1-4"/>
    <property type="match status" value="1"/>
</dbReference>
<dbReference type="InterPro" id="IPR002828">
    <property type="entry name" value="SurE-like_Pase/nucleotidase"/>
</dbReference>
<evidence type="ECO:0000256" key="1">
    <source>
        <dbReference type="ARBA" id="ARBA00000815"/>
    </source>
</evidence>
<comment type="catalytic activity">
    <reaction evidence="1 9">
        <text>a ribonucleoside 5'-phosphate + H2O = a ribonucleoside + phosphate</text>
        <dbReference type="Rhea" id="RHEA:12484"/>
        <dbReference type="ChEBI" id="CHEBI:15377"/>
        <dbReference type="ChEBI" id="CHEBI:18254"/>
        <dbReference type="ChEBI" id="CHEBI:43474"/>
        <dbReference type="ChEBI" id="CHEBI:58043"/>
        <dbReference type="EC" id="3.1.3.5"/>
    </reaction>
</comment>
<sequence length="254" mass="27933">MKFLVSNDDGVNAKGIKILAEMLKDLGDVVVFAPNRDRSGASNSLTLDRPIRVEKVSDDVFSVYGTPTDCVHLAVTGVLEEEPDMVISGINNAANLGDDVLYSGTVAAAIEGRYLGLPAIAVSIVLDSVKENRRKRDFHTVTYFLKKIIKHVIKHPLPQDTILNVNVPNLPIDEIKGMKVTRLGYRHKAENAIPIRDPRGFKMYWIGPAGPEADAGEGTDFHAVKNGFVSISPIQTDMTKHDFISELDQWAKNI</sequence>
<dbReference type="EC" id="3.1.3.5" evidence="9"/>
<dbReference type="HAMAP" id="MF_00060">
    <property type="entry name" value="SurE"/>
    <property type="match status" value="1"/>
</dbReference>
<dbReference type="InterPro" id="IPR030048">
    <property type="entry name" value="SurE"/>
</dbReference>
<dbReference type="NCBIfam" id="NF001489">
    <property type="entry name" value="PRK00346.1-3"/>
    <property type="match status" value="1"/>
</dbReference>
<dbReference type="Gene3D" id="3.40.1210.10">
    <property type="entry name" value="Survival protein SurE-like phosphatase/nucleotidase"/>
    <property type="match status" value="1"/>
</dbReference>
<protein>
    <recommendedName>
        <fullName evidence="9">5'-nucleotidase SurE</fullName>
        <ecNumber evidence="9">3.1.3.5</ecNumber>
    </recommendedName>
    <alternativeName>
        <fullName evidence="9">Nucleoside 5'-monophosphate phosphohydrolase</fullName>
    </alternativeName>
</protein>
<evidence type="ECO:0000313" key="11">
    <source>
        <dbReference type="EMBL" id="TDR22532.1"/>
    </source>
</evidence>
<dbReference type="SUPFAM" id="SSF64167">
    <property type="entry name" value="SurE-like"/>
    <property type="match status" value="1"/>
</dbReference>
<dbReference type="PANTHER" id="PTHR30457:SF12">
    <property type="entry name" value="5'_3'-NUCLEOTIDASE SURE"/>
    <property type="match status" value="1"/>
</dbReference>
<keyword evidence="12" id="KW-1185">Reference proteome</keyword>
<organism evidence="11 12">
    <name type="scientific">Marinicella litoralis</name>
    <dbReference type="NCBI Taxonomy" id="644220"/>
    <lineage>
        <taxon>Bacteria</taxon>
        <taxon>Pseudomonadati</taxon>
        <taxon>Pseudomonadota</taxon>
        <taxon>Gammaproteobacteria</taxon>
        <taxon>Lysobacterales</taxon>
        <taxon>Marinicellaceae</taxon>
        <taxon>Marinicella</taxon>
    </lineage>
</organism>
<accession>A0A4R6XRL0</accession>
<reference evidence="11 12" key="1">
    <citation type="submission" date="2019-03" db="EMBL/GenBank/DDBJ databases">
        <title>Genomic Encyclopedia of Type Strains, Phase IV (KMG-IV): sequencing the most valuable type-strain genomes for metagenomic binning, comparative biology and taxonomic classification.</title>
        <authorList>
            <person name="Goeker M."/>
        </authorList>
    </citation>
    <scope>NUCLEOTIDE SEQUENCE [LARGE SCALE GENOMIC DNA]</scope>
    <source>
        <strain evidence="11 12">DSM 25488</strain>
    </source>
</reference>
<dbReference type="AlphaFoldDB" id="A0A4R6XRL0"/>
<evidence type="ECO:0000256" key="9">
    <source>
        <dbReference type="HAMAP-Rule" id="MF_00060"/>
    </source>
</evidence>
<evidence type="ECO:0000256" key="7">
    <source>
        <dbReference type="ARBA" id="ARBA00022741"/>
    </source>
</evidence>
<name>A0A4R6XRL0_9GAMM</name>
<dbReference type="NCBIfam" id="TIGR00087">
    <property type="entry name" value="surE"/>
    <property type="match status" value="1"/>
</dbReference>
<evidence type="ECO:0000256" key="5">
    <source>
        <dbReference type="ARBA" id="ARBA00022490"/>
    </source>
</evidence>
<gene>
    <name evidence="9" type="primary">surE</name>
    <name evidence="11" type="ORF">C8D91_1023</name>
</gene>
<evidence type="ECO:0000256" key="2">
    <source>
        <dbReference type="ARBA" id="ARBA00001946"/>
    </source>
</evidence>
<dbReference type="GO" id="GO:0004309">
    <property type="term" value="F:exopolyphosphatase activity"/>
    <property type="evidence" value="ECO:0007669"/>
    <property type="project" value="TreeGrafter"/>
</dbReference>
<dbReference type="GO" id="GO:0046872">
    <property type="term" value="F:metal ion binding"/>
    <property type="evidence" value="ECO:0007669"/>
    <property type="project" value="UniProtKB-UniRule"/>
</dbReference>
<dbReference type="EMBL" id="SNZB01000002">
    <property type="protein sequence ID" value="TDR22532.1"/>
    <property type="molecule type" value="Genomic_DNA"/>
</dbReference>
<dbReference type="OrthoDB" id="9780815at2"/>
<comment type="subcellular location">
    <subcellularLocation>
        <location evidence="3 9">Cytoplasm</location>
    </subcellularLocation>
</comment>
<comment type="cofactor">
    <cofactor evidence="2">
        <name>Mg(2+)</name>
        <dbReference type="ChEBI" id="CHEBI:18420"/>
    </cofactor>
</comment>
<evidence type="ECO:0000256" key="3">
    <source>
        <dbReference type="ARBA" id="ARBA00004496"/>
    </source>
</evidence>
<feature type="binding site" evidence="9">
    <location>
        <position position="9"/>
    </location>
    <ligand>
        <name>a divalent metal cation</name>
        <dbReference type="ChEBI" id="CHEBI:60240"/>
    </ligand>
</feature>
<dbReference type="FunFam" id="3.40.1210.10:FF:000001">
    <property type="entry name" value="5'/3'-nucleotidase SurE"/>
    <property type="match status" value="1"/>
</dbReference>
<evidence type="ECO:0000256" key="6">
    <source>
        <dbReference type="ARBA" id="ARBA00022723"/>
    </source>
</evidence>
<dbReference type="Pfam" id="PF01975">
    <property type="entry name" value="SurE"/>
    <property type="match status" value="1"/>
</dbReference>
<keyword evidence="6 9" id="KW-0479">Metal-binding</keyword>
<evidence type="ECO:0000256" key="8">
    <source>
        <dbReference type="ARBA" id="ARBA00022801"/>
    </source>
</evidence>
<comment type="cofactor">
    <cofactor evidence="9">
        <name>a divalent metal cation</name>
        <dbReference type="ChEBI" id="CHEBI:60240"/>
    </cofactor>
    <text evidence="9">Binds 1 divalent metal cation per subunit.</text>
</comment>
<dbReference type="GO" id="GO:0008254">
    <property type="term" value="F:3'-nucleotidase activity"/>
    <property type="evidence" value="ECO:0007669"/>
    <property type="project" value="TreeGrafter"/>
</dbReference>
<keyword evidence="5 9" id="KW-0963">Cytoplasm</keyword>